<name>K0SNR5_THAOC</name>
<keyword evidence="2" id="KW-0433">Leucine-rich repeat</keyword>
<dbReference type="GO" id="GO:0005829">
    <property type="term" value="C:cytosol"/>
    <property type="evidence" value="ECO:0007669"/>
    <property type="project" value="TreeGrafter"/>
</dbReference>
<dbReference type="GO" id="GO:0006913">
    <property type="term" value="P:nucleocytoplasmic transport"/>
    <property type="evidence" value="ECO:0007669"/>
    <property type="project" value="TreeGrafter"/>
</dbReference>
<keyword evidence="1" id="KW-0343">GTPase activation</keyword>
<dbReference type="GO" id="GO:0031267">
    <property type="term" value="F:small GTPase binding"/>
    <property type="evidence" value="ECO:0007669"/>
    <property type="project" value="TreeGrafter"/>
</dbReference>
<sequence length="623" mass="69384">MDAINPDEIDCYGRGWSVDRDLTERVLRQLLEVADPGVNAISINAGSRVMSTEAIGRAIASTTTLTRLGITGEGINIPPGFDQNKSIKYLELAEITLNPTNIRRLSAFIESNETLRCLSVWNCRRAAEEEIFRQMLSSLSLTRSLCQFRLMLNKTYCYPGDPIGDVMSGLHVEQLMASLGGHTELQYLQLGWSYIGGVQSSRAIARYLSRSECKLVELDMECSNLDCGDLKILTPSILLCKTLKRLNLASNRRIEKDSWEVFLREMRCRLPSMEAISFDSNRIDKYGYNTLLNGIRGNTSLRVLEVGTDFHVTDIEPFNFERFAAVFRTLTSLRVLRLMSIELGTSAAAAVGYLLANAPSLKQLNLGSTAITERGLDSLLQAAAPNDLPPLGLDSFDINCKALSSEQQLMSLVSLLRKMPSLKWLKLEDCCWEIGSWAAFCEFIRNEGLNLTHLSMVSQLETRLLSMNMSEEKQAELLANALSASHKIETLRGICPSRHFLKLLCNDTSISTTFESNHTLRSVNGSRFGPKNRQVQSYLDMNSLGDKHFVACKKILESHFQSGKSTWDIFAGMDLNALPVALAFAGLDEIGHTLFYRTLLAAPALFESAPRVVEAGTKRKRGF</sequence>
<dbReference type="GO" id="GO:0005634">
    <property type="term" value="C:nucleus"/>
    <property type="evidence" value="ECO:0007669"/>
    <property type="project" value="TreeGrafter"/>
</dbReference>
<evidence type="ECO:0000256" key="2">
    <source>
        <dbReference type="ARBA" id="ARBA00022614"/>
    </source>
</evidence>
<evidence type="ECO:0000256" key="3">
    <source>
        <dbReference type="ARBA" id="ARBA00022737"/>
    </source>
</evidence>
<dbReference type="AlphaFoldDB" id="K0SNR5"/>
<dbReference type="Gene3D" id="3.80.10.10">
    <property type="entry name" value="Ribonuclease Inhibitor"/>
    <property type="match status" value="2"/>
</dbReference>
<dbReference type="SUPFAM" id="SSF52047">
    <property type="entry name" value="RNI-like"/>
    <property type="match status" value="2"/>
</dbReference>
<keyword evidence="5" id="KW-1185">Reference proteome</keyword>
<comment type="caution">
    <text evidence="4">The sequence shown here is derived from an EMBL/GenBank/DDBJ whole genome shotgun (WGS) entry which is preliminary data.</text>
</comment>
<dbReference type="GO" id="GO:0005096">
    <property type="term" value="F:GTPase activator activity"/>
    <property type="evidence" value="ECO:0007669"/>
    <property type="project" value="UniProtKB-KW"/>
</dbReference>
<proteinExistence type="predicted"/>
<dbReference type="InterPro" id="IPR027038">
    <property type="entry name" value="RanGap"/>
</dbReference>
<dbReference type="PANTHER" id="PTHR24113">
    <property type="entry name" value="RAN GTPASE-ACTIVATING PROTEIN 1"/>
    <property type="match status" value="1"/>
</dbReference>
<dbReference type="EMBL" id="AGNL01014657">
    <property type="protein sequence ID" value="EJK66604.1"/>
    <property type="molecule type" value="Genomic_DNA"/>
</dbReference>
<evidence type="ECO:0000313" key="5">
    <source>
        <dbReference type="Proteomes" id="UP000266841"/>
    </source>
</evidence>
<reference evidence="4 5" key="1">
    <citation type="journal article" date="2012" name="Genome Biol.">
        <title>Genome and low-iron response of an oceanic diatom adapted to chronic iron limitation.</title>
        <authorList>
            <person name="Lommer M."/>
            <person name="Specht M."/>
            <person name="Roy A.S."/>
            <person name="Kraemer L."/>
            <person name="Andreson R."/>
            <person name="Gutowska M.A."/>
            <person name="Wolf J."/>
            <person name="Bergner S.V."/>
            <person name="Schilhabel M.B."/>
            <person name="Klostermeier U.C."/>
            <person name="Beiko R.G."/>
            <person name="Rosenstiel P."/>
            <person name="Hippler M."/>
            <person name="Laroche J."/>
        </authorList>
    </citation>
    <scope>NUCLEOTIDE SEQUENCE [LARGE SCALE GENOMIC DNA]</scope>
    <source>
        <strain evidence="4 5">CCMP1005</strain>
    </source>
</reference>
<accession>K0SNR5</accession>
<dbReference type="InterPro" id="IPR032675">
    <property type="entry name" value="LRR_dom_sf"/>
</dbReference>
<organism evidence="4 5">
    <name type="scientific">Thalassiosira oceanica</name>
    <name type="common">Marine diatom</name>
    <dbReference type="NCBI Taxonomy" id="159749"/>
    <lineage>
        <taxon>Eukaryota</taxon>
        <taxon>Sar</taxon>
        <taxon>Stramenopiles</taxon>
        <taxon>Ochrophyta</taxon>
        <taxon>Bacillariophyta</taxon>
        <taxon>Coscinodiscophyceae</taxon>
        <taxon>Thalassiosirophycidae</taxon>
        <taxon>Thalassiosirales</taxon>
        <taxon>Thalassiosiraceae</taxon>
        <taxon>Thalassiosira</taxon>
    </lineage>
</organism>
<keyword evidence="3" id="KW-0677">Repeat</keyword>
<evidence type="ECO:0000256" key="1">
    <source>
        <dbReference type="ARBA" id="ARBA00022468"/>
    </source>
</evidence>
<dbReference type="GO" id="GO:0048471">
    <property type="term" value="C:perinuclear region of cytoplasm"/>
    <property type="evidence" value="ECO:0007669"/>
    <property type="project" value="TreeGrafter"/>
</dbReference>
<gene>
    <name evidence="4" type="ORF">THAOC_12467</name>
</gene>
<protein>
    <submittedName>
        <fullName evidence="4">Uncharacterized protein</fullName>
    </submittedName>
</protein>
<dbReference type="PANTHER" id="PTHR24113:SF12">
    <property type="entry name" value="RAN GTPASE-ACTIVATING PROTEIN 1"/>
    <property type="match status" value="1"/>
</dbReference>
<dbReference type="Proteomes" id="UP000266841">
    <property type="component" value="Unassembled WGS sequence"/>
</dbReference>
<evidence type="ECO:0000313" key="4">
    <source>
        <dbReference type="EMBL" id="EJK66604.1"/>
    </source>
</evidence>